<dbReference type="InterPro" id="IPR002110">
    <property type="entry name" value="Ankyrin_rpt"/>
</dbReference>
<dbReference type="PROSITE" id="PS50088">
    <property type="entry name" value="ANK_REPEAT"/>
    <property type="match status" value="3"/>
</dbReference>
<dbReference type="PANTHER" id="PTHR24198">
    <property type="entry name" value="ANKYRIN REPEAT AND PROTEIN KINASE DOMAIN-CONTAINING PROTEIN"/>
    <property type="match status" value="1"/>
</dbReference>
<dbReference type="SMART" id="SM00248">
    <property type="entry name" value="ANK"/>
    <property type="match status" value="6"/>
</dbReference>
<keyword evidence="2 3" id="KW-0040">ANK repeat</keyword>
<evidence type="ECO:0000256" key="2">
    <source>
        <dbReference type="ARBA" id="ARBA00023043"/>
    </source>
</evidence>
<feature type="repeat" description="ANK" evidence="3">
    <location>
        <begin position="233"/>
        <end position="265"/>
    </location>
</feature>
<feature type="repeat" description="ANK" evidence="3">
    <location>
        <begin position="76"/>
        <end position="108"/>
    </location>
</feature>
<accession>A0A7W9SVB8</accession>
<evidence type="ECO:0000256" key="1">
    <source>
        <dbReference type="ARBA" id="ARBA00022737"/>
    </source>
</evidence>
<evidence type="ECO:0000313" key="4">
    <source>
        <dbReference type="EMBL" id="MBB6052619.1"/>
    </source>
</evidence>
<protein>
    <submittedName>
        <fullName evidence="4">Ankyrin repeat protein</fullName>
    </submittedName>
</protein>
<keyword evidence="5" id="KW-1185">Reference proteome</keyword>
<proteinExistence type="predicted"/>
<comment type="caution">
    <text evidence="4">The sequence shown here is derived from an EMBL/GenBank/DDBJ whole genome shotgun (WGS) entry which is preliminary data.</text>
</comment>
<dbReference type="Gene3D" id="1.25.40.20">
    <property type="entry name" value="Ankyrin repeat-containing domain"/>
    <property type="match status" value="2"/>
</dbReference>
<reference evidence="4 5" key="1">
    <citation type="submission" date="2020-08" db="EMBL/GenBank/DDBJ databases">
        <title>Genomic Encyclopedia of Type Strains, Phase IV (KMG-IV): sequencing the most valuable type-strain genomes for metagenomic binning, comparative biology and taxonomic classification.</title>
        <authorList>
            <person name="Goeker M."/>
        </authorList>
    </citation>
    <scope>NUCLEOTIDE SEQUENCE [LARGE SCALE GENOMIC DNA]</scope>
    <source>
        <strain evidence="4 5">DSM 23562</strain>
    </source>
</reference>
<dbReference type="EMBL" id="JACHGW010000004">
    <property type="protein sequence ID" value="MBB6052619.1"/>
    <property type="molecule type" value="Genomic_DNA"/>
</dbReference>
<dbReference type="GO" id="GO:0005737">
    <property type="term" value="C:cytoplasm"/>
    <property type="evidence" value="ECO:0007669"/>
    <property type="project" value="TreeGrafter"/>
</dbReference>
<dbReference type="Pfam" id="PF12796">
    <property type="entry name" value="Ank_2"/>
    <property type="match status" value="2"/>
</dbReference>
<evidence type="ECO:0000256" key="3">
    <source>
        <dbReference type="PROSITE-ProRule" id="PRU00023"/>
    </source>
</evidence>
<dbReference type="Proteomes" id="UP000520814">
    <property type="component" value="Unassembled WGS sequence"/>
</dbReference>
<dbReference type="RefSeq" id="WP_184201986.1">
    <property type="nucleotide sequence ID" value="NZ_JACHGW010000004.1"/>
</dbReference>
<organism evidence="4 5">
    <name type="scientific">Armatimonas rosea</name>
    <dbReference type="NCBI Taxonomy" id="685828"/>
    <lineage>
        <taxon>Bacteria</taxon>
        <taxon>Bacillati</taxon>
        <taxon>Armatimonadota</taxon>
        <taxon>Armatimonadia</taxon>
        <taxon>Armatimonadales</taxon>
        <taxon>Armatimonadaceae</taxon>
        <taxon>Armatimonas</taxon>
    </lineage>
</organism>
<dbReference type="PROSITE" id="PS50297">
    <property type="entry name" value="ANK_REP_REGION"/>
    <property type="match status" value="1"/>
</dbReference>
<sequence length="289" mass="32031">MIEKDHNHISIAVKSLIDHLRSGDIGAFFAIVAEHPEAVYGRTELGVCPLNVAINFERDAVVDFLLERGVELNPLNDYTPLMTALSRSKFESAKKLLKHGARLDITDEQGRTAWSICASNGNREALLFLVENSPELLDALAFAYVGEQEQAIEFLQSEAASGYLEQHGGTLLLYCCELRLERLFEYLVESGAALDFIHPQTKNTLLHLAAGACPLSFVQAILPHVRLNARNDVGQTALIIAAADNNCEVVSFLLQNKASTRLRDWRKLSALDYAHMANCPRCIESLLKK</sequence>
<dbReference type="PANTHER" id="PTHR24198:SF165">
    <property type="entry name" value="ANKYRIN REPEAT-CONTAINING PROTEIN-RELATED"/>
    <property type="match status" value="1"/>
</dbReference>
<gene>
    <name evidence="4" type="ORF">HNQ39_004440</name>
</gene>
<name>A0A7W9SVB8_ARMRO</name>
<dbReference type="SUPFAM" id="SSF48403">
    <property type="entry name" value="Ankyrin repeat"/>
    <property type="match status" value="1"/>
</dbReference>
<evidence type="ECO:0000313" key="5">
    <source>
        <dbReference type="Proteomes" id="UP000520814"/>
    </source>
</evidence>
<keyword evidence="1" id="KW-0677">Repeat</keyword>
<feature type="repeat" description="ANK" evidence="3">
    <location>
        <begin position="45"/>
        <end position="77"/>
    </location>
</feature>
<dbReference type="InterPro" id="IPR036770">
    <property type="entry name" value="Ankyrin_rpt-contain_sf"/>
</dbReference>
<dbReference type="AlphaFoldDB" id="A0A7W9SVB8"/>